<comment type="caution">
    <text evidence="7">The sequence shown here is derived from an EMBL/GenBank/DDBJ whole genome shotgun (WGS) entry which is preliminary data.</text>
</comment>
<evidence type="ECO:0000256" key="1">
    <source>
        <dbReference type="ARBA" id="ARBA00004651"/>
    </source>
</evidence>
<feature type="domain" description="ABC transmembrane type-1" evidence="6">
    <location>
        <begin position="26"/>
        <end position="222"/>
    </location>
</feature>
<keyword evidence="8" id="KW-1185">Reference proteome</keyword>
<keyword evidence="3 5" id="KW-1133">Transmembrane helix</keyword>
<keyword evidence="4 5" id="KW-0472">Membrane</keyword>
<dbReference type="SUPFAM" id="SSF161098">
    <property type="entry name" value="MetI-like"/>
    <property type="match status" value="1"/>
</dbReference>
<evidence type="ECO:0000259" key="6">
    <source>
        <dbReference type="PROSITE" id="PS50928"/>
    </source>
</evidence>
<evidence type="ECO:0000256" key="4">
    <source>
        <dbReference type="ARBA" id="ARBA00023136"/>
    </source>
</evidence>
<dbReference type="CDD" id="cd06261">
    <property type="entry name" value="TM_PBP2"/>
    <property type="match status" value="1"/>
</dbReference>
<comment type="subcellular location">
    <subcellularLocation>
        <location evidence="1 5">Cell membrane</location>
        <topology evidence="1 5">Multi-pass membrane protein</topology>
    </subcellularLocation>
</comment>
<protein>
    <submittedName>
        <fullName evidence="7">Binding-protein-dependent transport systems inner membrane component</fullName>
    </submittedName>
</protein>
<evidence type="ECO:0000313" key="7">
    <source>
        <dbReference type="EMBL" id="CCF84218.1"/>
    </source>
</evidence>
<feature type="transmembrane region" description="Helical" evidence="5">
    <location>
        <begin position="65"/>
        <end position="86"/>
    </location>
</feature>
<comment type="similarity">
    <text evidence="5">Belongs to the binding-protein-dependent transport system permease family.</text>
</comment>
<feature type="transmembrane region" description="Helical" evidence="5">
    <location>
        <begin position="25"/>
        <end position="53"/>
    </location>
</feature>
<dbReference type="NCBIfam" id="NF038017">
    <property type="entry name" value="ABC_perm1"/>
    <property type="match status" value="1"/>
</dbReference>
<dbReference type="Proteomes" id="UP000004221">
    <property type="component" value="Unassembled WGS sequence"/>
</dbReference>
<keyword evidence="2 5" id="KW-0812">Transmembrane</keyword>
<feature type="transmembrane region" description="Helical" evidence="5">
    <location>
        <begin position="201"/>
        <end position="223"/>
    </location>
</feature>
<dbReference type="InterPro" id="IPR000515">
    <property type="entry name" value="MetI-like"/>
</dbReference>
<dbReference type="RefSeq" id="WP_008478214.1">
    <property type="nucleotide sequence ID" value="NZ_CAGS01000248.1"/>
</dbReference>
<sequence length="235" mass="24291">MDLIWQGFADAIRLLFHGDPATFRIAGLSLIVSGSATLFAALVGVPLGSLLALRQFPGHALLTSLVNTGMGLPPVVVGLGVSILLWRSGPFGALALLYTPAAMIIAQFIVAMPLAAGLARAAVSLLDPDIIEALRVDGAGEWRILWEVLQAARAQVLVVVAAAFGRAISEVGASLMVGGNILNSTRILTTAITLETSKGDFARAIALGLLLLLLAFAVNVGLLRGAQNLPGRALS</sequence>
<proteinExistence type="inferred from homology"/>
<name>I4EHQ6_9BACT</name>
<dbReference type="PROSITE" id="PS50928">
    <property type="entry name" value="ABC_TM1"/>
    <property type="match status" value="1"/>
</dbReference>
<dbReference type="PANTHER" id="PTHR43632">
    <property type="entry name" value="PERMEASE COMPONENT OF TUNGSTATE ABC TRANSPORTER"/>
    <property type="match status" value="1"/>
</dbReference>
<dbReference type="Pfam" id="PF00528">
    <property type="entry name" value="BPD_transp_1"/>
    <property type="match status" value="1"/>
</dbReference>
<dbReference type="AlphaFoldDB" id="I4EHQ6"/>
<evidence type="ECO:0000256" key="5">
    <source>
        <dbReference type="RuleBase" id="RU363032"/>
    </source>
</evidence>
<dbReference type="InterPro" id="IPR049783">
    <property type="entry name" value="ABC_perm_TupB-like"/>
</dbReference>
<dbReference type="EMBL" id="CAGS01000248">
    <property type="protein sequence ID" value="CCF84218.1"/>
    <property type="molecule type" value="Genomic_DNA"/>
</dbReference>
<gene>
    <name evidence="7" type="ORF">NITHO_3210026</name>
</gene>
<accession>I4EHQ6</accession>
<feature type="transmembrane region" description="Helical" evidence="5">
    <location>
        <begin position="92"/>
        <end position="116"/>
    </location>
</feature>
<evidence type="ECO:0000256" key="2">
    <source>
        <dbReference type="ARBA" id="ARBA00022692"/>
    </source>
</evidence>
<reference evidence="7 8" key="1">
    <citation type="journal article" date="2012" name="ISME J.">
        <title>Nitrification expanded: discovery, physiology and genomics of a nitrite-oxidizing bacterium from the phylum Chloroflexi.</title>
        <authorList>
            <person name="Sorokin D.Y."/>
            <person name="Lucker S."/>
            <person name="Vejmelkova D."/>
            <person name="Kostrikina N.A."/>
            <person name="Kleerebezem R."/>
            <person name="Rijpstra W.I."/>
            <person name="Damste J.S."/>
            <person name="Le Paslier D."/>
            <person name="Muyzer G."/>
            <person name="Wagner M."/>
            <person name="van Loosdrecht M.C."/>
            <person name="Daims H."/>
        </authorList>
    </citation>
    <scope>NUCLEOTIDE SEQUENCE [LARGE SCALE GENOMIC DNA]</scope>
    <source>
        <strain evidence="8">none</strain>
    </source>
</reference>
<feature type="transmembrane region" description="Helical" evidence="5">
    <location>
        <begin position="156"/>
        <end position="181"/>
    </location>
</feature>
<organism evidence="7 8">
    <name type="scientific">Nitrolancea hollandica Lb</name>
    <dbReference type="NCBI Taxonomy" id="1129897"/>
    <lineage>
        <taxon>Bacteria</taxon>
        <taxon>Pseudomonadati</taxon>
        <taxon>Thermomicrobiota</taxon>
        <taxon>Thermomicrobia</taxon>
        <taxon>Sphaerobacterales</taxon>
        <taxon>Sphaerobacterineae</taxon>
        <taxon>Sphaerobacteraceae</taxon>
        <taxon>Nitrolancea</taxon>
    </lineage>
</organism>
<dbReference type="OrthoDB" id="9781724at2"/>
<evidence type="ECO:0000256" key="3">
    <source>
        <dbReference type="ARBA" id="ARBA00022989"/>
    </source>
</evidence>
<dbReference type="Gene3D" id="1.10.3720.10">
    <property type="entry name" value="MetI-like"/>
    <property type="match status" value="1"/>
</dbReference>
<dbReference type="PANTHER" id="PTHR43632:SF1">
    <property type="entry name" value="PERMEASE COMPONENT OF TUNGSTATE ABC TRANSPORTER"/>
    <property type="match status" value="1"/>
</dbReference>
<evidence type="ECO:0000313" key="8">
    <source>
        <dbReference type="Proteomes" id="UP000004221"/>
    </source>
</evidence>
<keyword evidence="5" id="KW-0813">Transport</keyword>
<dbReference type="GO" id="GO:0005886">
    <property type="term" value="C:plasma membrane"/>
    <property type="evidence" value="ECO:0007669"/>
    <property type="project" value="UniProtKB-SubCell"/>
</dbReference>
<dbReference type="GO" id="GO:0055085">
    <property type="term" value="P:transmembrane transport"/>
    <property type="evidence" value="ECO:0007669"/>
    <property type="project" value="InterPro"/>
</dbReference>
<dbReference type="InterPro" id="IPR035906">
    <property type="entry name" value="MetI-like_sf"/>
</dbReference>